<name>A0ABT3HNG1_9FLAO</name>
<comment type="caution">
    <text evidence="2">The sequence shown here is derived from an EMBL/GenBank/DDBJ whole genome shotgun (WGS) entry which is preliminary data.</text>
</comment>
<keyword evidence="3" id="KW-1185">Reference proteome</keyword>
<gene>
    <name evidence="2" type="ORF">OH806_08515</name>
</gene>
<dbReference type="EMBL" id="JAPDHV010000003">
    <property type="protein sequence ID" value="MCW3161307.1"/>
    <property type="molecule type" value="Genomic_DNA"/>
</dbReference>
<dbReference type="Proteomes" id="UP001163719">
    <property type="component" value="Unassembled WGS sequence"/>
</dbReference>
<sequence length="96" mass="10709">MELDINSVNSQNNGNGKKPDVVIYVNGRENVWNEKEINFVQIIKIAFGNFENSESAAYTVAFKRGQGNKPEGVLNLGESVKVKDKMIFNATRTDKS</sequence>
<feature type="domain" description="Multi-ubiquitin" evidence="1">
    <location>
        <begin position="23"/>
        <end position="94"/>
    </location>
</feature>
<organism evidence="2 3">
    <name type="scientific">Chryseobacterium oryctis</name>
    <dbReference type="NCBI Taxonomy" id="2952618"/>
    <lineage>
        <taxon>Bacteria</taxon>
        <taxon>Pseudomonadati</taxon>
        <taxon>Bacteroidota</taxon>
        <taxon>Flavobacteriia</taxon>
        <taxon>Flavobacteriales</taxon>
        <taxon>Weeksellaceae</taxon>
        <taxon>Chryseobacterium group</taxon>
        <taxon>Chryseobacterium</taxon>
    </lineage>
</organism>
<proteinExistence type="predicted"/>
<dbReference type="Pfam" id="PF14452">
    <property type="entry name" value="Multi_ubiq"/>
    <property type="match status" value="1"/>
</dbReference>
<evidence type="ECO:0000259" key="1">
    <source>
        <dbReference type="Pfam" id="PF14452"/>
    </source>
</evidence>
<dbReference type="RefSeq" id="WP_264743252.1">
    <property type="nucleotide sequence ID" value="NZ_JAPDHV010000003.1"/>
</dbReference>
<evidence type="ECO:0000313" key="3">
    <source>
        <dbReference type="Proteomes" id="UP001163719"/>
    </source>
</evidence>
<evidence type="ECO:0000313" key="2">
    <source>
        <dbReference type="EMBL" id="MCW3161307.1"/>
    </source>
</evidence>
<protein>
    <submittedName>
        <fullName evidence="2">Multiubiquitin domain-containing protein</fullName>
    </submittedName>
</protein>
<reference evidence="2" key="1">
    <citation type="submission" date="2022-10" db="EMBL/GenBank/DDBJ databases">
        <title>Chryseobacterium babae sp. nov. isolated from the gut of the beetle Oryctes rhinoceros, and Chryseobacterium kimseyorum sp. nov., isolated from a stick insect rearing cage.</title>
        <authorList>
            <person name="Shelomi M."/>
            <person name="Han C.-J."/>
            <person name="Chen W.-M."/>
            <person name="Chen H.-K."/>
            <person name="Liaw S.-J."/>
            <person name="Muhle E."/>
            <person name="Clermont D."/>
        </authorList>
    </citation>
    <scope>NUCLEOTIDE SEQUENCE</scope>
    <source>
        <strain evidence="2">WLa1L2M3</strain>
    </source>
</reference>
<accession>A0ABT3HNG1</accession>
<dbReference type="InterPro" id="IPR027802">
    <property type="entry name" value="Multi-ubiquitin_dom"/>
</dbReference>